<dbReference type="GO" id="GO:0008967">
    <property type="term" value="F:phosphoglycolate phosphatase activity"/>
    <property type="evidence" value="ECO:0007669"/>
    <property type="project" value="TreeGrafter"/>
</dbReference>
<sequence length="247" mass="25742">MTGELGETGELAELAEWWSPSAARCVLFDFDGPLCRLFPDGASGRVARDLKALAARRGVRGVLTDEEESSIDPHVVLRAMDRAGVGAALVRELEERLTRGELRAVPDALPTPDAGRLVRALRAAGCAVAIVTNNSARAAAAFLGRPDVGLSDAFGPHVHGRSHRPDLLKPDPDVVTRALLGLDAKPGDALLVGDTVPDLEAARAAGVGFFVGYARNEGKAKPLRAAGAPVVVDSLLPLLDLVSVASA</sequence>
<comment type="caution">
    <text evidence="1">The sequence shown here is derived from an EMBL/GenBank/DDBJ whole genome shotgun (WGS) entry which is preliminary data.</text>
</comment>
<evidence type="ECO:0008006" key="3">
    <source>
        <dbReference type="Google" id="ProtNLM"/>
    </source>
</evidence>
<dbReference type="InterPro" id="IPR023214">
    <property type="entry name" value="HAD_sf"/>
</dbReference>
<dbReference type="PATRIC" id="fig|1286094.4.peg.909"/>
<dbReference type="GO" id="GO:0006281">
    <property type="term" value="P:DNA repair"/>
    <property type="evidence" value="ECO:0007669"/>
    <property type="project" value="TreeGrafter"/>
</dbReference>
<evidence type="ECO:0000313" key="2">
    <source>
        <dbReference type="Proteomes" id="UP000014629"/>
    </source>
</evidence>
<name>S3ZS52_9ACTN</name>
<dbReference type="SUPFAM" id="SSF56784">
    <property type="entry name" value="HAD-like"/>
    <property type="match status" value="1"/>
</dbReference>
<protein>
    <recommendedName>
        <fullName evidence="3">Phosphoglycolate phosphatase</fullName>
    </recommendedName>
</protein>
<reference evidence="1 2" key="1">
    <citation type="submission" date="2013-02" db="EMBL/GenBank/DDBJ databases">
        <title>Draft Genome Sequence of Streptomyces aurantiacus, Which Produces Setomimycin.</title>
        <authorList>
            <person name="Gruening B.A."/>
            <person name="Praeg A."/>
            <person name="Erxleben A."/>
            <person name="Guenther S."/>
            <person name="Mueller M."/>
        </authorList>
    </citation>
    <scope>NUCLEOTIDE SEQUENCE [LARGE SCALE GENOMIC DNA]</scope>
    <source>
        <strain evidence="1 2">JA 4570</strain>
    </source>
</reference>
<proteinExistence type="predicted"/>
<dbReference type="InterPro" id="IPR050155">
    <property type="entry name" value="HAD-like_hydrolase_sf"/>
</dbReference>
<dbReference type="Gene3D" id="3.40.50.1000">
    <property type="entry name" value="HAD superfamily/HAD-like"/>
    <property type="match status" value="1"/>
</dbReference>
<organism evidence="1 2">
    <name type="scientific">Streptomyces aurantiacus JA 4570</name>
    <dbReference type="NCBI Taxonomy" id="1286094"/>
    <lineage>
        <taxon>Bacteria</taxon>
        <taxon>Bacillati</taxon>
        <taxon>Actinomycetota</taxon>
        <taxon>Actinomycetes</taxon>
        <taxon>Kitasatosporales</taxon>
        <taxon>Streptomycetaceae</taxon>
        <taxon>Streptomyces</taxon>
        <taxon>Streptomyces aurantiacus group</taxon>
    </lineage>
</organism>
<dbReference type="RefSeq" id="WP_016639061.1">
    <property type="nucleotide sequence ID" value="NZ_AOPZ01000031.1"/>
</dbReference>
<dbReference type="GO" id="GO:0005829">
    <property type="term" value="C:cytosol"/>
    <property type="evidence" value="ECO:0007669"/>
    <property type="project" value="TreeGrafter"/>
</dbReference>
<dbReference type="AlphaFoldDB" id="S3ZS52"/>
<accession>S3ZS52</accession>
<keyword evidence="2" id="KW-1185">Reference proteome</keyword>
<dbReference type="PANTHER" id="PTHR43434:SF1">
    <property type="entry name" value="PHOSPHOGLYCOLATE PHOSPHATASE"/>
    <property type="match status" value="1"/>
</dbReference>
<dbReference type="PANTHER" id="PTHR43434">
    <property type="entry name" value="PHOSPHOGLYCOLATE PHOSPHATASE"/>
    <property type="match status" value="1"/>
</dbReference>
<dbReference type="EMBL" id="AOPZ01000031">
    <property type="protein sequence ID" value="EPH46008.1"/>
    <property type="molecule type" value="Genomic_DNA"/>
</dbReference>
<gene>
    <name evidence="1" type="ORF">STRAU_0929</name>
</gene>
<dbReference type="Proteomes" id="UP000014629">
    <property type="component" value="Unassembled WGS sequence"/>
</dbReference>
<dbReference type="InterPro" id="IPR036412">
    <property type="entry name" value="HAD-like_sf"/>
</dbReference>
<evidence type="ECO:0000313" key="1">
    <source>
        <dbReference type="EMBL" id="EPH46008.1"/>
    </source>
</evidence>
<dbReference type="Pfam" id="PF00702">
    <property type="entry name" value="Hydrolase"/>
    <property type="match status" value="1"/>
</dbReference>